<comment type="caution">
    <text evidence="2">The sequence shown here is derived from an EMBL/GenBank/DDBJ whole genome shotgun (WGS) entry which is preliminary data.</text>
</comment>
<name>A0ABU6JIW8_9BURK</name>
<keyword evidence="3" id="KW-1185">Reference proteome</keyword>
<evidence type="ECO:0000313" key="3">
    <source>
        <dbReference type="Proteomes" id="UP001352263"/>
    </source>
</evidence>
<accession>A0ABU6JIW8</accession>
<evidence type="ECO:0000256" key="1">
    <source>
        <dbReference type="SAM" id="MobiDB-lite"/>
    </source>
</evidence>
<dbReference type="Proteomes" id="UP001352263">
    <property type="component" value="Unassembled WGS sequence"/>
</dbReference>
<organism evidence="2 3">
    <name type="scientific">Noviherbaspirillum album</name>
    <dbReference type="NCBI Taxonomy" id="3080276"/>
    <lineage>
        <taxon>Bacteria</taxon>
        <taxon>Pseudomonadati</taxon>
        <taxon>Pseudomonadota</taxon>
        <taxon>Betaproteobacteria</taxon>
        <taxon>Burkholderiales</taxon>
        <taxon>Oxalobacteraceae</taxon>
        <taxon>Noviherbaspirillum</taxon>
    </lineage>
</organism>
<evidence type="ECO:0000313" key="2">
    <source>
        <dbReference type="EMBL" id="MEC4723411.1"/>
    </source>
</evidence>
<feature type="region of interest" description="Disordered" evidence="1">
    <location>
        <begin position="635"/>
        <end position="655"/>
    </location>
</feature>
<sequence length="1144" mass="125864">MNDYIATVYPSLELADAKVKRRVFLADLCLHFLCKHLQSDEVGVMPILLQGHCAVWLREDLRAPLFRLRQYAHGLAARFSWNGALEEHARHAPHTAYLVAGGGIRPSSHASSAAFALLDRIIATPAPYSTREFFYGKEGKAYIRRRNSQDRIQIMLPAPTARGAAFDLTRRQNNPAIAVPWSLLLHTAAVADARENAPGFPAWLPKLHLEDRLKRVSITDLGEGFFRDGVIYLDRLHHVVGMLSSGKSTLLQALLFVLISPAFNKRVLVLSKDTASASELIARVKAHGYDKATVISSLNRRDEHLNAALWNSAGFPTEQSMEAAAGLTETLDTACPLEGYQENDHSFADKLKYPPCDILFQPNTRKDGTPLQDKNVTCPYLTVCPTHRQQRQLGSAHVVAMTPQAFLLMTPQKYALLESLSFPEAAQFLTDVVLIDEADEFQRAFDKECTQNQALLTSSGTAFTRTSSEALAISINTKGGAQYGKRTNLLWHRQYNVLQDAIAAIYHLLISRSTPLNWVVDSRTFTASSILSKLLPVSADRPGAVKKLEQLAALNGVVYSTVVDLDLPTPAEKEALLRACSNDVELIDAFRFLLDLQPTVLEEVVTDGMRENAKGLQAKLIEAIEKGPLQVFAGTASPAKKTRRHPLSRSTRPPSDAASRAYAITLALLTNACLASFNYLVHNIGGVEDDFDLSDTAVFRQASNIIRQYSGLVPSPLTGFMFGLLFEPSTSDAESGGSLSLTNHLTIGRYLLTNLHRLLQAEDQAGPHVLLLSGTSWAGGSAATASPLFDVQWPVCAILEQPQQEREALAKSRCEYTALGPTPIRVSGLSTDERQDNLRKIATQMMRKQAAGTVLQAKWQELAATDQDGSAHYELRRRALLVVNNYQDARIVAETIARLSDGHHTAYCLVSDAEAKKASTGMAGASPLAVPRLHFLPRSRVEIFGQAPDGSILVAPLQPISRGHNIVLPGRGIAAISTIYFLHRPHPRPDNLDVVIGALNRFAMEVLQDRCRPPEGASLDEAARWFRKEAQRALDDGFALRTAYGLMSDHTREQFAWDLITSLWQTVGRGIRGGVPVFVAFVDERFSPGVYRQPPETDTKESSCIVQSHTTLAAAMSAHPHPSERAIAERLYQPFQSMLHTILP</sequence>
<reference evidence="2 3" key="1">
    <citation type="submission" date="2023-10" db="EMBL/GenBank/DDBJ databases">
        <title>Noviherbaspirillum sp. CPCC 100848 genome assembly.</title>
        <authorList>
            <person name="Li X.Y."/>
            <person name="Fang X.M."/>
        </authorList>
    </citation>
    <scope>NUCLEOTIDE SEQUENCE [LARGE SCALE GENOMIC DNA]</scope>
    <source>
        <strain evidence="2 3">CPCC 100848</strain>
    </source>
</reference>
<gene>
    <name evidence="2" type="ORF">RY831_30160</name>
</gene>
<proteinExistence type="predicted"/>
<protein>
    <submittedName>
        <fullName evidence="2">Uncharacterized protein</fullName>
    </submittedName>
</protein>
<dbReference type="EMBL" id="JAWIIV010000053">
    <property type="protein sequence ID" value="MEC4723411.1"/>
    <property type="molecule type" value="Genomic_DNA"/>
</dbReference>